<gene>
    <name evidence="1" type="ORF">AS026_38095</name>
</gene>
<evidence type="ECO:0000313" key="2">
    <source>
        <dbReference type="Proteomes" id="UP000068164"/>
    </source>
</evidence>
<name>A0A109JTD3_9HYPH</name>
<comment type="caution">
    <text evidence="1">The sequence shown here is derived from an EMBL/GenBank/DDBJ whole genome shotgun (WGS) entry which is preliminary data.</text>
</comment>
<sequence>MLIKLSATDRRALGINSPSNFVPGQRPPLVQDIILPLQLQVEKQSDYSIQLPWRTGGSTMAGQGLDPTTVPITMRLLSSTQTATILRLCASPTRELYVALARYEVIRGFAVTQIG</sequence>
<dbReference type="AlphaFoldDB" id="A0A109JTD3"/>
<proteinExistence type="predicted"/>
<evidence type="ECO:0000313" key="1">
    <source>
        <dbReference type="EMBL" id="KWV54783.1"/>
    </source>
</evidence>
<protein>
    <submittedName>
        <fullName evidence="1">Uncharacterized protein</fullName>
    </submittedName>
</protein>
<dbReference type="Proteomes" id="UP000068164">
    <property type="component" value="Unassembled WGS sequence"/>
</dbReference>
<dbReference type="EMBL" id="LNCD01000058">
    <property type="protein sequence ID" value="KWV54783.1"/>
    <property type="molecule type" value="Genomic_DNA"/>
</dbReference>
<reference evidence="1 2" key="1">
    <citation type="submission" date="2015-11" db="EMBL/GenBank/DDBJ databases">
        <title>Draft Genome Sequence of the Strain BR 10423 (Rhizobium sp.) isolated from nodules of Mimosa pudica.</title>
        <authorList>
            <person name="Barauna A.C."/>
            <person name="Zilli J.E."/>
            <person name="Simoes-Araujo J.L."/>
            <person name="Reis V.M."/>
            <person name="James E.K."/>
            <person name="Reis F.B.Jr."/>
            <person name="Rouws L.F."/>
            <person name="Passos S.R."/>
            <person name="Gois S.R."/>
        </authorList>
    </citation>
    <scope>NUCLEOTIDE SEQUENCE [LARGE SCALE GENOMIC DNA]</scope>
    <source>
        <strain evidence="1 2">BR10423</strain>
    </source>
</reference>
<accession>A0A109JTD3</accession>
<organism evidence="1 2">
    <name type="scientific">Rhizobium altiplani</name>
    <dbReference type="NCBI Taxonomy" id="1864509"/>
    <lineage>
        <taxon>Bacteria</taxon>
        <taxon>Pseudomonadati</taxon>
        <taxon>Pseudomonadota</taxon>
        <taxon>Alphaproteobacteria</taxon>
        <taxon>Hyphomicrobiales</taxon>
        <taxon>Rhizobiaceae</taxon>
        <taxon>Rhizobium/Agrobacterium group</taxon>
        <taxon>Rhizobium</taxon>
    </lineage>
</organism>
<keyword evidence="2" id="KW-1185">Reference proteome</keyword>